<dbReference type="EMBL" id="JACHXK010000001">
    <property type="protein sequence ID" value="MBB3108543.1"/>
    <property type="molecule type" value="Genomic_DNA"/>
</dbReference>
<dbReference type="Proteomes" id="UP000570361">
    <property type="component" value="Unassembled WGS sequence"/>
</dbReference>
<keyword evidence="1" id="KW-0175">Coiled coil</keyword>
<evidence type="ECO:0000313" key="3">
    <source>
        <dbReference type="EMBL" id="MBB3108543.1"/>
    </source>
</evidence>
<evidence type="ECO:0000259" key="2">
    <source>
        <dbReference type="Pfam" id="PF01551"/>
    </source>
</evidence>
<dbReference type="PANTHER" id="PTHR21666:SF270">
    <property type="entry name" value="MUREIN HYDROLASE ACTIVATOR ENVC"/>
    <property type="match status" value="1"/>
</dbReference>
<dbReference type="RefSeq" id="WP_183596709.1">
    <property type="nucleotide sequence ID" value="NZ_JACHXK010000001.1"/>
</dbReference>
<dbReference type="GO" id="GO:0004222">
    <property type="term" value="F:metalloendopeptidase activity"/>
    <property type="evidence" value="ECO:0007669"/>
    <property type="project" value="TreeGrafter"/>
</dbReference>
<protein>
    <submittedName>
        <fullName evidence="3">Murein DD-endopeptidase MepM/ murein hydrolase activator NlpD</fullName>
    </submittedName>
</protein>
<sequence>MKPRRSVSWSLLVMRGPDRKVKQFRVSKRSIVAAPAACVLVVSGCVAGLELRSAYQIDQLEGTLASQANAHRQAIHLKEGQIEELQDELARAVRQANDMNTKLTDLQALEAKLKQFTEVYGATVQPSYPVYKEDAASVRESDEQAAYSADKEAAYMARLALESNLDFKAVSTMVDAMEKTMSESLRQAKQRQAELDALPSGWPTISRTLTSSFGYRTDPFTGRSTFHAGIDIGGEPGDPVFAAGDGLVTETGSDSSKGNYIVITHSNGLQTVYYHLKRITAKLNDSALRGDKIGELGSTGRSTAPHLHFQIMQKDEAVNPLPYLRLVKED</sequence>
<evidence type="ECO:0000256" key="1">
    <source>
        <dbReference type="SAM" id="Coils"/>
    </source>
</evidence>
<evidence type="ECO:0000313" key="4">
    <source>
        <dbReference type="Proteomes" id="UP000570361"/>
    </source>
</evidence>
<dbReference type="InterPro" id="IPR050570">
    <property type="entry name" value="Cell_wall_metabolism_enzyme"/>
</dbReference>
<dbReference type="PANTHER" id="PTHR21666">
    <property type="entry name" value="PEPTIDASE-RELATED"/>
    <property type="match status" value="1"/>
</dbReference>
<accession>A0A7W5ATL7</accession>
<organism evidence="3 4">
    <name type="scientific">Paenibacillus phyllosphaerae</name>
    <dbReference type="NCBI Taxonomy" id="274593"/>
    <lineage>
        <taxon>Bacteria</taxon>
        <taxon>Bacillati</taxon>
        <taxon>Bacillota</taxon>
        <taxon>Bacilli</taxon>
        <taxon>Bacillales</taxon>
        <taxon>Paenibacillaceae</taxon>
        <taxon>Paenibacillus</taxon>
    </lineage>
</organism>
<reference evidence="3 4" key="1">
    <citation type="submission" date="2020-08" db="EMBL/GenBank/DDBJ databases">
        <title>Genomic Encyclopedia of Type Strains, Phase III (KMG-III): the genomes of soil and plant-associated and newly described type strains.</title>
        <authorList>
            <person name="Whitman W."/>
        </authorList>
    </citation>
    <scope>NUCLEOTIDE SEQUENCE [LARGE SCALE GENOMIC DNA]</scope>
    <source>
        <strain evidence="3 4">CECT 5862</strain>
    </source>
</reference>
<proteinExistence type="predicted"/>
<feature type="coiled-coil region" evidence="1">
    <location>
        <begin position="68"/>
        <end position="109"/>
    </location>
</feature>
<dbReference type="SUPFAM" id="SSF51261">
    <property type="entry name" value="Duplicated hybrid motif"/>
    <property type="match status" value="1"/>
</dbReference>
<feature type="domain" description="M23ase beta-sheet core" evidence="2">
    <location>
        <begin position="226"/>
        <end position="320"/>
    </location>
</feature>
<dbReference type="AlphaFoldDB" id="A0A7W5ATL7"/>
<comment type="caution">
    <text evidence="3">The sequence shown here is derived from an EMBL/GenBank/DDBJ whole genome shotgun (WGS) entry which is preliminary data.</text>
</comment>
<keyword evidence="3" id="KW-0378">Hydrolase</keyword>
<name>A0A7W5ATL7_9BACL</name>
<dbReference type="Pfam" id="PF01551">
    <property type="entry name" value="Peptidase_M23"/>
    <property type="match status" value="1"/>
</dbReference>
<dbReference type="Gene3D" id="2.70.70.10">
    <property type="entry name" value="Glucose Permease (Domain IIA)"/>
    <property type="match status" value="1"/>
</dbReference>
<keyword evidence="4" id="KW-1185">Reference proteome</keyword>
<dbReference type="InterPro" id="IPR011055">
    <property type="entry name" value="Dup_hybrid_motif"/>
</dbReference>
<dbReference type="CDD" id="cd12797">
    <property type="entry name" value="M23_peptidase"/>
    <property type="match status" value="1"/>
</dbReference>
<gene>
    <name evidence="3" type="ORF">FHS18_000571</name>
</gene>
<dbReference type="InterPro" id="IPR016047">
    <property type="entry name" value="M23ase_b-sheet_dom"/>
</dbReference>